<dbReference type="UniPathway" id="UPA00262">
    <property type="reaction ID" value="UER00211"/>
</dbReference>
<dbReference type="InterPro" id="IPR006366">
    <property type="entry name" value="CobA/CysG_C"/>
</dbReference>
<dbReference type="Gene3D" id="3.30.950.10">
    <property type="entry name" value="Methyltransferase, Cobalt-precorrin-4 Transmethylase, Domain 2"/>
    <property type="match status" value="1"/>
</dbReference>
<comment type="caution">
    <text evidence="10">The sequence shown here is derived from an EMBL/GenBank/DDBJ whole genome shotgun (WGS) entry which is preliminary data.</text>
</comment>
<keyword evidence="4 8" id="KW-0808">Transferase</keyword>
<dbReference type="EC" id="2.1.1.107" evidence="2"/>
<sequence>MNTGKVTLVSAGPGDLDLLTFRAAKAIAAADVLLIDDLVNDEITTLKAAHARVIKVGKRGGCKSTPQAFIQRLMRRYALQGRHVVRIKGGDALLFGRAGEEIADLRSAGIDVDIVNGISSGFAAAAGLGVSLTHRDHCQGVIFVTAHLRDGSEPDWEKLAATGMTLAIYMGASRIEGISEALGKTLPVDTPAAVVQWAGTSREKRVCATLGEIAARAASENIASPAVILIGGAIGEGVAQLAARSESMCRLSA</sequence>
<dbReference type="NCBIfam" id="TIGR01469">
    <property type="entry name" value="cobA_cysG_Cterm"/>
    <property type="match status" value="1"/>
</dbReference>
<dbReference type="AlphaFoldDB" id="A0A7X1TEJ3"/>
<dbReference type="RefSeq" id="WP_152755725.1">
    <property type="nucleotide sequence ID" value="NZ_WHNP01000004.1"/>
</dbReference>
<keyword evidence="3 8" id="KW-0489">Methyltransferase</keyword>
<evidence type="ECO:0000259" key="9">
    <source>
        <dbReference type="Pfam" id="PF00590"/>
    </source>
</evidence>
<gene>
    <name evidence="10" type="primary">cobA</name>
    <name evidence="10" type="ORF">GCT13_05470</name>
</gene>
<protein>
    <recommendedName>
        <fullName evidence="2">uroporphyrinogen-III C-methyltransferase</fullName>
        <ecNumber evidence="2">2.1.1.107</ecNumber>
    </recommendedName>
</protein>
<dbReference type="Gene3D" id="3.40.1010.10">
    <property type="entry name" value="Cobalt-precorrin-4 Transmethylase, Domain 1"/>
    <property type="match status" value="1"/>
</dbReference>
<dbReference type="InterPro" id="IPR035996">
    <property type="entry name" value="4pyrrol_Methylase_sf"/>
</dbReference>
<feature type="domain" description="Tetrapyrrole methylase" evidence="9">
    <location>
        <begin position="5"/>
        <end position="214"/>
    </location>
</feature>
<dbReference type="EMBL" id="WHNP01000004">
    <property type="protein sequence ID" value="MPW16393.1"/>
    <property type="molecule type" value="Genomic_DNA"/>
</dbReference>
<dbReference type="InterPro" id="IPR014777">
    <property type="entry name" value="4pyrrole_Mease_sub1"/>
</dbReference>
<dbReference type="PANTHER" id="PTHR45790:SF3">
    <property type="entry name" value="S-ADENOSYL-L-METHIONINE-DEPENDENT UROPORPHYRINOGEN III METHYLTRANSFERASE, CHLOROPLASTIC"/>
    <property type="match status" value="1"/>
</dbReference>
<dbReference type="InterPro" id="IPR014776">
    <property type="entry name" value="4pyrrole_Mease_sub2"/>
</dbReference>
<dbReference type="NCBIfam" id="NF004790">
    <property type="entry name" value="PRK06136.1"/>
    <property type="match status" value="1"/>
</dbReference>
<dbReference type="GO" id="GO:0004851">
    <property type="term" value="F:uroporphyrin-III C-methyltransferase activity"/>
    <property type="evidence" value="ECO:0007669"/>
    <property type="project" value="UniProtKB-EC"/>
</dbReference>
<dbReference type="PANTHER" id="PTHR45790">
    <property type="entry name" value="SIROHEME SYNTHASE-RELATED"/>
    <property type="match status" value="1"/>
</dbReference>
<dbReference type="CDD" id="cd11642">
    <property type="entry name" value="SUMT"/>
    <property type="match status" value="1"/>
</dbReference>
<comment type="similarity">
    <text evidence="1 8">Belongs to the precorrin methyltransferase family.</text>
</comment>
<dbReference type="Proteomes" id="UP000484381">
    <property type="component" value="Unassembled WGS sequence"/>
</dbReference>
<evidence type="ECO:0000313" key="11">
    <source>
        <dbReference type="Proteomes" id="UP000484381"/>
    </source>
</evidence>
<dbReference type="InterPro" id="IPR003043">
    <property type="entry name" value="Uropor_MeTrfase_CS"/>
</dbReference>
<evidence type="ECO:0000256" key="4">
    <source>
        <dbReference type="ARBA" id="ARBA00022679"/>
    </source>
</evidence>
<dbReference type="Pfam" id="PF00590">
    <property type="entry name" value="TP_methylase"/>
    <property type="match status" value="1"/>
</dbReference>
<dbReference type="GO" id="GO:0019354">
    <property type="term" value="P:siroheme biosynthetic process"/>
    <property type="evidence" value="ECO:0007669"/>
    <property type="project" value="UniProtKB-UniPathway"/>
</dbReference>
<dbReference type="GO" id="GO:0032259">
    <property type="term" value="P:methylation"/>
    <property type="evidence" value="ECO:0007669"/>
    <property type="project" value="UniProtKB-KW"/>
</dbReference>
<dbReference type="SUPFAM" id="SSF53790">
    <property type="entry name" value="Tetrapyrrole methylase"/>
    <property type="match status" value="1"/>
</dbReference>
<evidence type="ECO:0000256" key="6">
    <source>
        <dbReference type="ARBA" id="ARBA00023244"/>
    </source>
</evidence>
<reference evidence="10 11" key="1">
    <citation type="submission" date="2019-10" db="EMBL/GenBank/DDBJ databases">
        <title>Paraburkholderia sp. isolated from nodules of Mimosa pudica from Brazilian Atlantic Forest soils.</title>
        <authorList>
            <person name="Paulitsch F."/>
            <person name="Hungria M."/>
            <person name="Dall'Agnol R."/>
        </authorList>
    </citation>
    <scope>NUCLEOTIDE SEQUENCE [LARGE SCALE GENOMIC DNA]</scope>
    <source>
        <strain evidence="10 11">CNPSo 3157</strain>
    </source>
</reference>
<evidence type="ECO:0000256" key="3">
    <source>
        <dbReference type="ARBA" id="ARBA00022603"/>
    </source>
</evidence>
<evidence type="ECO:0000313" key="10">
    <source>
        <dbReference type="EMBL" id="MPW16393.1"/>
    </source>
</evidence>
<proteinExistence type="inferred from homology"/>
<dbReference type="InterPro" id="IPR000878">
    <property type="entry name" value="4pyrrol_Mease"/>
</dbReference>
<evidence type="ECO:0000256" key="5">
    <source>
        <dbReference type="ARBA" id="ARBA00022691"/>
    </source>
</evidence>
<keyword evidence="11" id="KW-1185">Reference proteome</keyword>
<dbReference type="FunFam" id="3.40.1010.10:FF:000001">
    <property type="entry name" value="Siroheme synthase"/>
    <property type="match status" value="1"/>
</dbReference>
<evidence type="ECO:0000256" key="2">
    <source>
        <dbReference type="ARBA" id="ARBA00012162"/>
    </source>
</evidence>
<keyword evidence="5" id="KW-0949">S-adenosyl-L-methionine</keyword>
<accession>A0A7X1TEJ3</accession>
<comment type="pathway">
    <text evidence="7">Porphyrin-containing compound metabolism; siroheme biosynthesis; precorrin-2 from uroporphyrinogen III: step 1/1.</text>
</comment>
<name>A0A7X1TEJ3_9BURK</name>
<keyword evidence="6" id="KW-0627">Porphyrin biosynthesis</keyword>
<dbReference type="InterPro" id="IPR050161">
    <property type="entry name" value="Siro_Cobalamin_biosynth"/>
</dbReference>
<organism evidence="10 11">
    <name type="scientific">Paraburkholderia franconis</name>
    <dbReference type="NCBI Taxonomy" id="2654983"/>
    <lineage>
        <taxon>Bacteria</taxon>
        <taxon>Pseudomonadati</taxon>
        <taxon>Pseudomonadota</taxon>
        <taxon>Betaproteobacteria</taxon>
        <taxon>Burkholderiales</taxon>
        <taxon>Burkholderiaceae</taxon>
        <taxon>Paraburkholderia</taxon>
    </lineage>
</organism>
<dbReference type="PROSITE" id="PS00840">
    <property type="entry name" value="SUMT_2"/>
    <property type="match status" value="1"/>
</dbReference>
<evidence type="ECO:0000256" key="1">
    <source>
        <dbReference type="ARBA" id="ARBA00005879"/>
    </source>
</evidence>
<evidence type="ECO:0000256" key="8">
    <source>
        <dbReference type="RuleBase" id="RU003960"/>
    </source>
</evidence>
<evidence type="ECO:0000256" key="7">
    <source>
        <dbReference type="ARBA" id="ARBA00025705"/>
    </source>
</evidence>